<comment type="similarity">
    <text evidence="4">Belongs to the L/F-transferase family.</text>
</comment>
<dbReference type="OrthoDB" id="9790282at2"/>
<dbReference type="NCBIfam" id="TIGR00667">
    <property type="entry name" value="aat"/>
    <property type="match status" value="1"/>
</dbReference>
<evidence type="ECO:0000256" key="2">
    <source>
        <dbReference type="ARBA" id="ARBA00022679"/>
    </source>
</evidence>
<dbReference type="Proteomes" id="UP000294830">
    <property type="component" value="Unassembled WGS sequence"/>
</dbReference>
<accession>A0A4R2EV21</accession>
<comment type="caution">
    <text evidence="5">The sequence shown here is derived from an EMBL/GenBank/DDBJ whole genome shotgun (WGS) entry which is preliminary data.</text>
</comment>
<dbReference type="HAMAP" id="MF_00688">
    <property type="entry name" value="Leu_Phe_trans"/>
    <property type="match status" value="1"/>
</dbReference>
<comment type="catalytic activity">
    <reaction evidence="4">
        <text>N-terminal L-lysyl-[protein] + L-leucyl-tRNA(Leu) = N-terminal L-leucyl-L-lysyl-[protein] + tRNA(Leu) + H(+)</text>
        <dbReference type="Rhea" id="RHEA:12340"/>
        <dbReference type="Rhea" id="RHEA-COMP:9613"/>
        <dbReference type="Rhea" id="RHEA-COMP:9622"/>
        <dbReference type="Rhea" id="RHEA-COMP:12670"/>
        <dbReference type="Rhea" id="RHEA-COMP:12671"/>
        <dbReference type="ChEBI" id="CHEBI:15378"/>
        <dbReference type="ChEBI" id="CHEBI:65249"/>
        <dbReference type="ChEBI" id="CHEBI:78442"/>
        <dbReference type="ChEBI" id="CHEBI:78494"/>
        <dbReference type="ChEBI" id="CHEBI:133043"/>
        <dbReference type="EC" id="2.3.2.6"/>
    </reaction>
</comment>
<protein>
    <recommendedName>
        <fullName evidence="4">Leucyl/phenylalanyl-tRNA--protein transferase</fullName>
        <ecNumber evidence="4">2.3.2.6</ecNumber>
    </recommendedName>
    <alternativeName>
        <fullName evidence="4">L/F-transferase</fullName>
    </alternativeName>
    <alternativeName>
        <fullName evidence="4">Leucyltransferase</fullName>
    </alternativeName>
    <alternativeName>
        <fullName evidence="4">Phenyalanyltransferase</fullName>
    </alternativeName>
</protein>
<dbReference type="Pfam" id="PF03588">
    <property type="entry name" value="Leu_Phe_trans"/>
    <property type="match status" value="1"/>
</dbReference>
<dbReference type="PANTHER" id="PTHR30098">
    <property type="entry name" value="LEUCYL/PHENYLALANYL-TRNA--PROTEIN TRANSFERASE"/>
    <property type="match status" value="1"/>
</dbReference>
<keyword evidence="2 4" id="KW-0808">Transferase</keyword>
<dbReference type="InterPro" id="IPR042203">
    <property type="entry name" value="Leu/Phe-tRNA_Trfase_C"/>
</dbReference>
<keyword evidence="3 4" id="KW-0012">Acyltransferase</keyword>
<dbReference type="InterPro" id="IPR042221">
    <property type="entry name" value="Leu/Phe-tRNA_Trfase_N"/>
</dbReference>
<dbReference type="Gene3D" id="3.30.70.3550">
    <property type="entry name" value="Leucyl/phenylalanyl-tRNA-protein transferase, N-terminal domain"/>
    <property type="match status" value="1"/>
</dbReference>
<dbReference type="EC" id="2.3.2.6" evidence="4"/>
<sequence length="238" mass="27090">MPVYILNAEYLNFPPVEDAEEDGMIAVGGDISPERMLVAYSEGIFPWYDPTDIPVWYCPNPRFVLYPHKLKVSKSMRQLLRAKKYSVTFDTCFDDVVKSCGSIAREGQEDPYNTWISDEMMATCHTLHQIGFMHSVEVWNNEGNLVGGLYGGVLGRCFFGESMFAKASNASKFGFIMLVKNLEEQGFKLVDCQIYSDHLLSLGAEEIPRPAFIEQLKANISDLKKEGWTDKFRTDFEF</sequence>
<comment type="catalytic activity">
    <reaction evidence="4">
        <text>N-terminal L-arginyl-[protein] + L-leucyl-tRNA(Leu) = N-terminal L-leucyl-L-arginyl-[protein] + tRNA(Leu) + H(+)</text>
        <dbReference type="Rhea" id="RHEA:50416"/>
        <dbReference type="Rhea" id="RHEA-COMP:9613"/>
        <dbReference type="Rhea" id="RHEA-COMP:9622"/>
        <dbReference type="Rhea" id="RHEA-COMP:12672"/>
        <dbReference type="Rhea" id="RHEA-COMP:12673"/>
        <dbReference type="ChEBI" id="CHEBI:15378"/>
        <dbReference type="ChEBI" id="CHEBI:64719"/>
        <dbReference type="ChEBI" id="CHEBI:78442"/>
        <dbReference type="ChEBI" id="CHEBI:78494"/>
        <dbReference type="ChEBI" id="CHEBI:133044"/>
        <dbReference type="EC" id="2.3.2.6"/>
    </reaction>
</comment>
<dbReference type="GO" id="GO:0030163">
    <property type="term" value="P:protein catabolic process"/>
    <property type="evidence" value="ECO:0007669"/>
    <property type="project" value="UniProtKB-UniRule"/>
</dbReference>
<dbReference type="InterPro" id="IPR016181">
    <property type="entry name" value="Acyl_CoA_acyltransferase"/>
</dbReference>
<dbReference type="AlphaFoldDB" id="A0A4R2EV21"/>
<evidence type="ECO:0000313" key="5">
    <source>
        <dbReference type="EMBL" id="TCN73169.1"/>
    </source>
</evidence>
<reference evidence="5 6" key="1">
    <citation type="submission" date="2019-03" db="EMBL/GenBank/DDBJ databases">
        <title>Genomic Encyclopedia of Archaeal and Bacterial Type Strains, Phase II (KMG-II): from individual species to whole genera.</title>
        <authorList>
            <person name="Goeker M."/>
        </authorList>
    </citation>
    <scope>NUCLEOTIDE SEQUENCE [LARGE SCALE GENOMIC DNA]</scope>
    <source>
        <strain evidence="5 6">RL-C</strain>
    </source>
</reference>
<evidence type="ECO:0000313" key="6">
    <source>
        <dbReference type="Proteomes" id="UP000294830"/>
    </source>
</evidence>
<evidence type="ECO:0000256" key="4">
    <source>
        <dbReference type="HAMAP-Rule" id="MF_00688"/>
    </source>
</evidence>
<gene>
    <name evidence="4" type="primary">aat</name>
    <name evidence="5" type="ORF">CLV25_101388</name>
</gene>
<evidence type="ECO:0000256" key="1">
    <source>
        <dbReference type="ARBA" id="ARBA00022490"/>
    </source>
</evidence>
<dbReference type="SUPFAM" id="SSF55729">
    <property type="entry name" value="Acyl-CoA N-acyltransferases (Nat)"/>
    <property type="match status" value="1"/>
</dbReference>
<keyword evidence="1 4" id="KW-0963">Cytoplasm</keyword>
<comment type="subcellular location">
    <subcellularLocation>
        <location evidence="4">Cytoplasm</location>
    </subcellularLocation>
</comment>
<dbReference type="RefSeq" id="WP_131837944.1">
    <property type="nucleotide sequence ID" value="NZ_SLWB01000001.1"/>
</dbReference>
<dbReference type="GO" id="GO:0005737">
    <property type="term" value="C:cytoplasm"/>
    <property type="evidence" value="ECO:0007669"/>
    <property type="project" value="UniProtKB-SubCell"/>
</dbReference>
<name>A0A4R2EV21_9BACT</name>
<dbReference type="GO" id="GO:0008914">
    <property type="term" value="F:leucyl-tRNA--protein transferase activity"/>
    <property type="evidence" value="ECO:0007669"/>
    <property type="project" value="UniProtKB-UniRule"/>
</dbReference>
<organism evidence="5 6">
    <name type="scientific">Acetobacteroides hydrogenigenes</name>
    <dbReference type="NCBI Taxonomy" id="979970"/>
    <lineage>
        <taxon>Bacteria</taxon>
        <taxon>Pseudomonadati</taxon>
        <taxon>Bacteroidota</taxon>
        <taxon>Bacteroidia</taxon>
        <taxon>Bacteroidales</taxon>
        <taxon>Rikenellaceae</taxon>
        <taxon>Acetobacteroides</taxon>
    </lineage>
</organism>
<dbReference type="InterPro" id="IPR004616">
    <property type="entry name" value="Leu/Phe-tRNA_Trfase"/>
</dbReference>
<dbReference type="PANTHER" id="PTHR30098:SF2">
    <property type="entry name" value="LEUCYL_PHENYLALANYL-TRNA--PROTEIN TRANSFERASE"/>
    <property type="match status" value="1"/>
</dbReference>
<keyword evidence="6" id="KW-1185">Reference proteome</keyword>
<evidence type="ECO:0000256" key="3">
    <source>
        <dbReference type="ARBA" id="ARBA00023315"/>
    </source>
</evidence>
<proteinExistence type="inferred from homology"/>
<dbReference type="Gene3D" id="3.40.630.70">
    <property type="entry name" value="Leucyl/phenylalanyl-tRNA-protein transferase, C-terminal domain"/>
    <property type="match status" value="1"/>
</dbReference>
<comment type="function">
    <text evidence="4">Functions in the N-end rule pathway of protein degradation where it conjugates Leu, Phe and, less efficiently, Met from aminoacyl-tRNAs to the N-termini of proteins containing an N-terminal arginine or lysine.</text>
</comment>
<comment type="catalytic activity">
    <reaction evidence="4">
        <text>L-phenylalanyl-tRNA(Phe) + an N-terminal L-alpha-aminoacyl-[protein] = an N-terminal L-phenylalanyl-L-alpha-aminoacyl-[protein] + tRNA(Phe)</text>
        <dbReference type="Rhea" id="RHEA:43632"/>
        <dbReference type="Rhea" id="RHEA-COMP:9668"/>
        <dbReference type="Rhea" id="RHEA-COMP:9699"/>
        <dbReference type="Rhea" id="RHEA-COMP:10636"/>
        <dbReference type="Rhea" id="RHEA-COMP:10637"/>
        <dbReference type="ChEBI" id="CHEBI:78442"/>
        <dbReference type="ChEBI" id="CHEBI:78531"/>
        <dbReference type="ChEBI" id="CHEBI:78597"/>
        <dbReference type="ChEBI" id="CHEBI:83561"/>
        <dbReference type="EC" id="2.3.2.6"/>
    </reaction>
</comment>
<dbReference type="EMBL" id="SLWB01000001">
    <property type="protein sequence ID" value="TCN73169.1"/>
    <property type="molecule type" value="Genomic_DNA"/>
</dbReference>